<protein>
    <submittedName>
        <fullName evidence="6">dTDP-4-amino-4,6-dideoxygalactose transaminase</fullName>
    </submittedName>
</protein>
<dbReference type="InterPro" id="IPR000653">
    <property type="entry name" value="DegT/StrS_aminotransferase"/>
</dbReference>
<comment type="similarity">
    <text evidence="2 5">Belongs to the DegT/DnrJ/EryC1 family.</text>
</comment>
<dbReference type="CDD" id="cd00616">
    <property type="entry name" value="AHBA_syn"/>
    <property type="match status" value="1"/>
</dbReference>
<dbReference type="PIRSF" id="PIRSF000390">
    <property type="entry name" value="PLP_StrS"/>
    <property type="match status" value="1"/>
</dbReference>
<organism evidence="6 7">
    <name type="scientific">Granulicella mallensis</name>
    <dbReference type="NCBI Taxonomy" id="940614"/>
    <lineage>
        <taxon>Bacteria</taxon>
        <taxon>Pseudomonadati</taxon>
        <taxon>Acidobacteriota</taxon>
        <taxon>Terriglobia</taxon>
        <taxon>Terriglobales</taxon>
        <taxon>Acidobacteriaceae</taxon>
        <taxon>Granulicella</taxon>
    </lineage>
</organism>
<dbReference type="GO" id="GO:0030170">
    <property type="term" value="F:pyridoxal phosphate binding"/>
    <property type="evidence" value="ECO:0007669"/>
    <property type="project" value="UniProtKB-ARBA"/>
</dbReference>
<accession>A0A7W7ZLD5</accession>
<evidence type="ECO:0000313" key="7">
    <source>
        <dbReference type="Proteomes" id="UP000584867"/>
    </source>
</evidence>
<comment type="caution">
    <text evidence="6">The sequence shown here is derived from an EMBL/GenBank/DDBJ whole genome shotgun (WGS) entry which is preliminary data.</text>
</comment>
<proteinExistence type="inferred from homology"/>
<dbReference type="InterPro" id="IPR015422">
    <property type="entry name" value="PyrdxlP-dep_Trfase_small"/>
</dbReference>
<sequence>MGKNPQGAVIPVLNLKGQYLALQDEIQLAIQKVLSTQSFILGENVAALEEEIAQYCGVGYGVGVASGTDALLLALKAAGVGPGDEVIVPAFSFVATADVVGLLGAIPVFVDIDPTSYTIDVSQVKASITSNTRAVIPVHLYGQPANMAELLTICEEHGLILIGDTAQALGADYHESPVCSFGDFGCISFFPSKNLGGYGDGGMIVVKQKEQADLLKKLRSHGSSVKYCSEIQGWNSRLDELQAAILRVKLPYLDQWNLIRAEHAAMYNQILGDIDGLVIPKTMSDRTHVFHQYTVRVANRDAIRTMMLESGIETAVHYPIPLHLQPMYRSLGYRKGDLPVAERAAEQVLSLPVYPELEDSQIERISLALRAAVESQMEVLLPIEA</sequence>
<dbReference type="SUPFAM" id="SSF53383">
    <property type="entry name" value="PLP-dependent transferases"/>
    <property type="match status" value="1"/>
</dbReference>
<feature type="modified residue" description="N6-(pyridoxal phosphate)lysine" evidence="4">
    <location>
        <position position="193"/>
    </location>
</feature>
<dbReference type="RefSeq" id="WP_184252408.1">
    <property type="nucleotide sequence ID" value="NZ_JACHIO010000001.1"/>
</dbReference>
<evidence type="ECO:0000313" key="6">
    <source>
        <dbReference type="EMBL" id="MBB5061873.1"/>
    </source>
</evidence>
<reference evidence="6 7" key="1">
    <citation type="submission" date="2020-08" db="EMBL/GenBank/DDBJ databases">
        <title>Genomic Encyclopedia of Type Strains, Phase IV (KMG-V): Genome sequencing to study the core and pangenomes of soil and plant-associated prokaryotes.</title>
        <authorList>
            <person name="Whitman W."/>
        </authorList>
    </citation>
    <scope>NUCLEOTIDE SEQUENCE [LARGE SCALE GENOMIC DNA]</scope>
    <source>
        <strain evidence="6 7">X5P3</strain>
    </source>
</reference>
<dbReference type="Gene3D" id="3.40.640.10">
    <property type="entry name" value="Type I PLP-dependent aspartate aminotransferase-like (Major domain)"/>
    <property type="match status" value="1"/>
</dbReference>
<keyword evidence="1 4" id="KW-0663">Pyridoxal phosphate</keyword>
<gene>
    <name evidence="6" type="ORF">HDF15_000198</name>
</gene>
<evidence type="ECO:0000256" key="2">
    <source>
        <dbReference type="ARBA" id="ARBA00037999"/>
    </source>
</evidence>
<dbReference type="GO" id="GO:0008483">
    <property type="term" value="F:transaminase activity"/>
    <property type="evidence" value="ECO:0007669"/>
    <property type="project" value="TreeGrafter"/>
</dbReference>
<dbReference type="InterPro" id="IPR015424">
    <property type="entry name" value="PyrdxlP-dep_Trfase"/>
</dbReference>
<dbReference type="Proteomes" id="UP000584867">
    <property type="component" value="Unassembled WGS sequence"/>
</dbReference>
<feature type="active site" description="Proton acceptor" evidence="3">
    <location>
        <position position="193"/>
    </location>
</feature>
<dbReference type="AlphaFoldDB" id="A0A7W7ZLD5"/>
<dbReference type="InterPro" id="IPR015421">
    <property type="entry name" value="PyrdxlP-dep_Trfase_major"/>
</dbReference>
<dbReference type="PANTHER" id="PTHR30244:SF36">
    <property type="entry name" value="3-OXO-GLUCOSE-6-PHOSPHATE:GLUTAMATE AMINOTRANSFERASE"/>
    <property type="match status" value="1"/>
</dbReference>
<evidence type="ECO:0000256" key="3">
    <source>
        <dbReference type="PIRSR" id="PIRSR000390-1"/>
    </source>
</evidence>
<dbReference type="EMBL" id="JACHIO010000001">
    <property type="protein sequence ID" value="MBB5061873.1"/>
    <property type="molecule type" value="Genomic_DNA"/>
</dbReference>
<dbReference type="Pfam" id="PF01041">
    <property type="entry name" value="DegT_DnrJ_EryC1"/>
    <property type="match status" value="1"/>
</dbReference>
<evidence type="ECO:0000256" key="5">
    <source>
        <dbReference type="RuleBase" id="RU004508"/>
    </source>
</evidence>
<name>A0A7W7ZLD5_9BACT</name>
<dbReference type="Gene3D" id="3.90.1150.10">
    <property type="entry name" value="Aspartate Aminotransferase, domain 1"/>
    <property type="match status" value="1"/>
</dbReference>
<dbReference type="PANTHER" id="PTHR30244">
    <property type="entry name" value="TRANSAMINASE"/>
    <property type="match status" value="1"/>
</dbReference>
<evidence type="ECO:0000256" key="1">
    <source>
        <dbReference type="ARBA" id="ARBA00022898"/>
    </source>
</evidence>
<evidence type="ECO:0000256" key="4">
    <source>
        <dbReference type="PIRSR" id="PIRSR000390-2"/>
    </source>
</evidence>
<dbReference type="FunFam" id="3.40.640.10:FF:000089">
    <property type="entry name" value="Aminotransferase, DegT/DnrJ/EryC1/StrS family"/>
    <property type="match status" value="1"/>
</dbReference>
<dbReference type="GO" id="GO:0000271">
    <property type="term" value="P:polysaccharide biosynthetic process"/>
    <property type="evidence" value="ECO:0007669"/>
    <property type="project" value="TreeGrafter"/>
</dbReference>